<proteinExistence type="predicted"/>
<keyword evidence="4" id="KW-1185">Reference proteome</keyword>
<feature type="domain" description="Glycosyl transferase family 25" evidence="2">
    <location>
        <begin position="421"/>
        <end position="657"/>
    </location>
</feature>
<dbReference type="CDD" id="cd06532">
    <property type="entry name" value="Glyco_transf_25"/>
    <property type="match status" value="1"/>
</dbReference>
<dbReference type="Proteomes" id="UP001178507">
    <property type="component" value="Unassembled WGS sequence"/>
</dbReference>
<gene>
    <name evidence="3" type="ORF">EVOR1521_LOCUS30971</name>
</gene>
<name>A0AA36JQQ5_9DINO</name>
<evidence type="ECO:0000313" key="3">
    <source>
        <dbReference type="EMBL" id="CAJ1410024.1"/>
    </source>
</evidence>
<sequence>MIGQALRRDSQVLRCFLRALAKASQGCHSAAYAKLASELQLVGLAHGNAALAARAEEAAETLQSADLPTAADLFWAYLTAKAPEIAFLEALEQLALPISEPQGMQLRDMQNAVAALLCGLAQPQISAVFSTPRLLKLADRWACCLGGAALPTQTLPRLALALSELLQLQLRSLEQIDVTNIATALFTVTTAQKQHSTLEDLADFAVALALAKRLNDAALWEIQEEVGRRLDGARAEPRASPGCLVQLRQAVGRVPAGSRGLLGEFHMVSGRWRFWPEVQSLDAVDVWEEELLLLDGGKRPARCCQNCWQLAELFSSGTHPGLCKSCASDGIACASELVPLSGIEDLPDGFSARSSARLAVALALQSLSGSQVVRPDLIERLRLAAADLRHRSLDLWPFEGPAALSPPSARARIAQSAPAVPVLVVNLDRSPHRLQDMRREVQRCGLRARRCAATDGRHRVVRRSRCAEYTSDLPSFSLRWDEARPALGLALTASEQRHFVGYVGSWLSHMRAVRQGIEEGAPFVVVLEDDQVLSPDFNAVLDDIISCAGDLLDVVVLGPLDWRLRSLQYAQPRKVMQLRQPCVAGASTEEEYMAKVYGYKPGSQPEGTYFLYSIGSRAMAGEDVLSTGCCGVWGYLVSRRGCQKMEASMKFMWESFDDVLQAEMQGDNRFTRMVGKHRLWAVWPPLVTSDGKWPSQNSGEDLDFGRQCVPVSPHAGFRDHTLQTEVAHLVLGPAFGSRRLRVAAASALLWPKVEPVWAYVVCSWRRLFHHRAGTGGGFELRTEIQHKLYKERRFFDITTEGLTWSWTVLRAAFLLGLAEPVPCFLPSLPPEGPPIQLPPLTLRILHGPLELLAWCPEAWFRDLLDAAPGTRIELGTVPVTPWRAADELRRQLPGLHLQDLSLDRQSNPGGAALAFAAFADGEASDAAAAEALKAQLALEVPALVTGALRTLLELWRELSAWRAGLQLAFLGRNPFAAAPKSASSSPATAKSGRWARLQGLASKPALNGAEVLIVEEVCEKARWQVRLEDASEIQVRAECLDVFPETPWPPVPEPGLTLEEAEAAETSEEFEPGSNQFWMGVKPAD</sequence>
<evidence type="ECO:0000256" key="1">
    <source>
        <dbReference type="SAM" id="MobiDB-lite"/>
    </source>
</evidence>
<accession>A0AA36JQQ5</accession>
<dbReference type="InterPro" id="IPR002654">
    <property type="entry name" value="Glyco_trans_25"/>
</dbReference>
<comment type="caution">
    <text evidence="3">The sequence shown here is derived from an EMBL/GenBank/DDBJ whole genome shotgun (WGS) entry which is preliminary data.</text>
</comment>
<organism evidence="3 4">
    <name type="scientific">Effrenium voratum</name>
    <dbReference type="NCBI Taxonomy" id="2562239"/>
    <lineage>
        <taxon>Eukaryota</taxon>
        <taxon>Sar</taxon>
        <taxon>Alveolata</taxon>
        <taxon>Dinophyceae</taxon>
        <taxon>Suessiales</taxon>
        <taxon>Symbiodiniaceae</taxon>
        <taxon>Effrenium</taxon>
    </lineage>
</organism>
<dbReference type="EMBL" id="CAUJNA010003802">
    <property type="protein sequence ID" value="CAJ1410024.1"/>
    <property type="molecule type" value="Genomic_DNA"/>
</dbReference>
<reference evidence="3" key="1">
    <citation type="submission" date="2023-08" db="EMBL/GenBank/DDBJ databases">
        <authorList>
            <person name="Chen Y."/>
            <person name="Shah S."/>
            <person name="Dougan E. K."/>
            <person name="Thang M."/>
            <person name="Chan C."/>
        </authorList>
    </citation>
    <scope>NUCLEOTIDE SEQUENCE</scope>
</reference>
<protein>
    <recommendedName>
        <fullName evidence="2">Glycosyl transferase family 25 domain-containing protein</fullName>
    </recommendedName>
</protein>
<dbReference type="Pfam" id="PF01755">
    <property type="entry name" value="Glyco_transf_25"/>
    <property type="match status" value="1"/>
</dbReference>
<feature type="region of interest" description="Disordered" evidence="1">
    <location>
        <begin position="1065"/>
        <end position="1085"/>
    </location>
</feature>
<evidence type="ECO:0000259" key="2">
    <source>
        <dbReference type="Pfam" id="PF01755"/>
    </source>
</evidence>
<dbReference type="AlphaFoldDB" id="A0AA36JQQ5"/>
<evidence type="ECO:0000313" key="4">
    <source>
        <dbReference type="Proteomes" id="UP001178507"/>
    </source>
</evidence>